<comment type="caution">
    <text evidence="2">The sequence shown here is derived from an EMBL/GenBank/DDBJ whole genome shotgun (WGS) entry which is preliminary data.</text>
</comment>
<name>A0A9P8P4K1_9ASCO</name>
<organism evidence="2 3">
    <name type="scientific">Ogataea polymorpha</name>
    <dbReference type="NCBI Taxonomy" id="460523"/>
    <lineage>
        <taxon>Eukaryota</taxon>
        <taxon>Fungi</taxon>
        <taxon>Dikarya</taxon>
        <taxon>Ascomycota</taxon>
        <taxon>Saccharomycotina</taxon>
        <taxon>Pichiomycetes</taxon>
        <taxon>Pichiales</taxon>
        <taxon>Pichiaceae</taxon>
        <taxon>Ogataea</taxon>
    </lineage>
</organism>
<proteinExistence type="predicted"/>
<keyword evidence="3" id="KW-1185">Reference proteome</keyword>
<sequence length="189" mass="20660">MMALVVATAGMMFPAICLISNFVFIGMWKIYDRRLAAETTKSKVSSSSLSKSTGPCLSLWEILHVESIKRARFSSTVHSSCPSRSSISDGSHFKGSGFSLVFHRVSIRKSLSMSSLKIFSTILDTKLLSPGTAWLTRTLRSSNSFDSFNSASISALLSLSMSCGFSFSWSETSSPKSCGNRKFFAQVMQ</sequence>
<dbReference type="EMBL" id="JAEUBD010001178">
    <property type="protein sequence ID" value="KAH3664782.1"/>
    <property type="molecule type" value="Genomic_DNA"/>
</dbReference>
<feature type="transmembrane region" description="Helical" evidence="1">
    <location>
        <begin position="12"/>
        <end position="31"/>
    </location>
</feature>
<accession>A0A9P8P4K1</accession>
<evidence type="ECO:0000256" key="1">
    <source>
        <dbReference type="SAM" id="Phobius"/>
    </source>
</evidence>
<gene>
    <name evidence="2" type="ORF">OGATHE_003597</name>
</gene>
<protein>
    <submittedName>
        <fullName evidence="2">Uncharacterized protein</fullName>
    </submittedName>
</protein>
<dbReference type="AlphaFoldDB" id="A0A9P8P4K1"/>
<keyword evidence="1" id="KW-0472">Membrane</keyword>
<reference evidence="2" key="1">
    <citation type="journal article" date="2021" name="Open Biol.">
        <title>Shared evolutionary footprints suggest mitochondrial oxidative damage underlies multiple complex I losses in fungi.</title>
        <authorList>
            <person name="Schikora-Tamarit M.A."/>
            <person name="Marcet-Houben M."/>
            <person name="Nosek J."/>
            <person name="Gabaldon T."/>
        </authorList>
    </citation>
    <scope>NUCLEOTIDE SEQUENCE</scope>
    <source>
        <strain evidence="2">NCAIM Y.01608</strain>
    </source>
</reference>
<keyword evidence="1" id="KW-0812">Transmembrane</keyword>
<evidence type="ECO:0000313" key="2">
    <source>
        <dbReference type="EMBL" id="KAH3664782.1"/>
    </source>
</evidence>
<keyword evidence="1" id="KW-1133">Transmembrane helix</keyword>
<dbReference type="Proteomes" id="UP000788993">
    <property type="component" value="Unassembled WGS sequence"/>
</dbReference>
<evidence type="ECO:0000313" key="3">
    <source>
        <dbReference type="Proteomes" id="UP000788993"/>
    </source>
</evidence>
<reference evidence="2" key="2">
    <citation type="submission" date="2021-01" db="EMBL/GenBank/DDBJ databases">
        <authorList>
            <person name="Schikora-Tamarit M.A."/>
        </authorList>
    </citation>
    <scope>NUCLEOTIDE SEQUENCE</scope>
    <source>
        <strain evidence="2">NCAIM Y.01608</strain>
    </source>
</reference>